<dbReference type="InterPro" id="IPR008183">
    <property type="entry name" value="Aldose_1/G6P_1-epimerase"/>
</dbReference>
<dbReference type="CDD" id="cd09020">
    <property type="entry name" value="D-hex-6-P-epi_like"/>
    <property type="match status" value="1"/>
</dbReference>
<comment type="caution">
    <text evidence="6">The sequence shown here is derived from an EMBL/GenBank/DDBJ whole genome shotgun (WGS) entry which is preliminary data.</text>
</comment>
<comment type="similarity">
    <text evidence="2 4">Belongs to the glucose-6-phosphate 1-epimerase family.</text>
</comment>
<dbReference type="STRING" id="291169.A9E74_00870"/>
<dbReference type="EC" id="5.1.3.15" evidence="4"/>
<dbReference type="GO" id="GO:0005975">
    <property type="term" value="P:carbohydrate metabolic process"/>
    <property type="evidence" value="ECO:0007669"/>
    <property type="project" value="InterPro"/>
</dbReference>
<dbReference type="PANTHER" id="PTHR11122:SF13">
    <property type="entry name" value="GLUCOSE-6-PHOSPHATE 1-EPIMERASE"/>
    <property type="match status" value="1"/>
</dbReference>
<evidence type="ECO:0000256" key="1">
    <source>
        <dbReference type="ARBA" id="ARBA00001096"/>
    </source>
</evidence>
<dbReference type="PANTHER" id="PTHR11122">
    <property type="entry name" value="APOSPORY-ASSOCIATED PROTEIN C-RELATED"/>
    <property type="match status" value="1"/>
</dbReference>
<sequence>MQTIEQLEQQFGIPGSLNFSMGPSECVMINIDTPFAKARITTQGAQILSYRAADALHDLLFLSHLTRYGNRRAIRGGVPICWPWFGVDPSGSGRPAHGFARIRVWDVTDVQQTESGGIVLTLNLTPDPVDEKLWRCAYSLEMKIEISEQLKLSLTTKNLDSECFVISQALHTYFAVGDIHKTQVRGLDNHHYLDKVENFREKLQQGEIHFRGEVDRVYLDSSDNLFIEDTEWSRRIVVESAGSNTTIVWNPWDRVTSLKDMTDDAYQYFVCVESANAANDSISLAPGESHTLSACYRIMPLS</sequence>
<evidence type="ECO:0000313" key="7">
    <source>
        <dbReference type="Proteomes" id="UP000094379"/>
    </source>
</evidence>
<dbReference type="EMBL" id="MCRI01000005">
    <property type="protein sequence ID" value="ODN67525.1"/>
    <property type="molecule type" value="Genomic_DNA"/>
</dbReference>
<dbReference type="Gene3D" id="2.70.98.10">
    <property type="match status" value="1"/>
</dbReference>
<evidence type="ECO:0000256" key="4">
    <source>
        <dbReference type="PIRNR" id="PIRNR016020"/>
    </source>
</evidence>
<feature type="active site" evidence="5">
    <location>
        <position position="171"/>
    </location>
</feature>
<keyword evidence="7" id="KW-1185">Reference proteome</keyword>
<name>A0A1E3GUA2_9GAMM</name>
<feature type="active site" evidence="5">
    <location>
        <position position="273"/>
    </location>
</feature>
<proteinExistence type="inferred from homology"/>
<dbReference type="RefSeq" id="WP_069295394.1">
    <property type="nucleotide sequence ID" value="NZ_MCRI01000005.1"/>
</dbReference>
<dbReference type="GO" id="GO:0030246">
    <property type="term" value="F:carbohydrate binding"/>
    <property type="evidence" value="ECO:0007669"/>
    <property type="project" value="UniProtKB-UniRule"/>
</dbReference>
<dbReference type="InterPro" id="IPR011013">
    <property type="entry name" value="Gal_mutarotase_sf_dom"/>
</dbReference>
<evidence type="ECO:0000256" key="2">
    <source>
        <dbReference type="ARBA" id="ARBA00005866"/>
    </source>
</evidence>
<evidence type="ECO:0000313" key="6">
    <source>
        <dbReference type="EMBL" id="ODN67525.1"/>
    </source>
</evidence>
<accession>A0A1E3GUA2</accession>
<gene>
    <name evidence="6" type="primary">yeaD</name>
    <name evidence="6" type="ORF">A9E74_00870</name>
</gene>
<dbReference type="SUPFAM" id="SSF74650">
    <property type="entry name" value="Galactose mutarotase-like"/>
    <property type="match status" value="1"/>
</dbReference>
<organism evidence="6 7">
    <name type="scientific">Methylophaga muralis</name>
    <dbReference type="NCBI Taxonomy" id="291169"/>
    <lineage>
        <taxon>Bacteria</taxon>
        <taxon>Pseudomonadati</taxon>
        <taxon>Pseudomonadota</taxon>
        <taxon>Gammaproteobacteria</taxon>
        <taxon>Thiotrichales</taxon>
        <taxon>Piscirickettsiaceae</taxon>
        <taxon>Methylophaga</taxon>
    </lineage>
</organism>
<dbReference type="Pfam" id="PF01263">
    <property type="entry name" value="Aldose_epim"/>
    <property type="match status" value="1"/>
</dbReference>
<dbReference type="AlphaFoldDB" id="A0A1E3GUA2"/>
<evidence type="ECO:0000256" key="3">
    <source>
        <dbReference type="ARBA" id="ARBA00023235"/>
    </source>
</evidence>
<dbReference type="GO" id="GO:0047938">
    <property type="term" value="F:glucose-6-phosphate 1-epimerase activity"/>
    <property type="evidence" value="ECO:0007669"/>
    <property type="project" value="UniProtKB-UniRule"/>
</dbReference>
<dbReference type="InterPro" id="IPR014718">
    <property type="entry name" value="GH-type_carb-bd"/>
</dbReference>
<protein>
    <recommendedName>
        <fullName evidence="4">Putative glucose-6-phosphate 1-epimerase</fullName>
        <ecNumber evidence="4">5.1.3.15</ecNumber>
    </recommendedName>
</protein>
<keyword evidence="3 4" id="KW-0413">Isomerase</keyword>
<comment type="catalytic activity">
    <reaction evidence="1">
        <text>alpha-D-glucose 6-phosphate = beta-D-glucose 6-phosphate</text>
        <dbReference type="Rhea" id="RHEA:16249"/>
        <dbReference type="ChEBI" id="CHEBI:58225"/>
        <dbReference type="ChEBI" id="CHEBI:58247"/>
        <dbReference type="EC" id="5.1.3.15"/>
    </reaction>
</comment>
<dbReference type="PIRSF" id="PIRSF016020">
    <property type="entry name" value="PHexose_mutarotase"/>
    <property type="match status" value="1"/>
</dbReference>
<dbReference type="Proteomes" id="UP000094379">
    <property type="component" value="Unassembled WGS sequence"/>
</dbReference>
<evidence type="ECO:0000256" key="5">
    <source>
        <dbReference type="PIRSR" id="PIRSR016020-1"/>
    </source>
</evidence>
<reference evidence="6 7" key="1">
    <citation type="submission" date="2016-07" db="EMBL/GenBank/DDBJ databases">
        <title>Draft Genome Sequence of Methylophaga muralis Bur 1.</title>
        <authorList>
            <person name="Vasilenko O.V."/>
            <person name="Doronina N.V."/>
            <person name="Shmareva M.N."/>
            <person name="Tarlachkov S.V."/>
            <person name="Mustakhimov I."/>
            <person name="Trotsenko Y.A."/>
        </authorList>
    </citation>
    <scope>NUCLEOTIDE SEQUENCE [LARGE SCALE GENOMIC DNA]</scope>
    <source>
        <strain evidence="6 7">Bur 1</strain>
    </source>
</reference>
<dbReference type="InterPro" id="IPR025532">
    <property type="entry name" value="G6P_1-epimerase"/>
</dbReference>
<dbReference type="PATRIC" id="fig|291169.3.peg.872"/>